<dbReference type="EC" id="2.7.11.1" evidence="1"/>
<evidence type="ECO:0000256" key="2">
    <source>
        <dbReference type="ARBA" id="ARBA00022527"/>
    </source>
</evidence>
<dbReference type="InterPro" id="IPR013211">
    <property type="entry name" value="LVIVD"/>
</dbReference>
<keyword evidence="5 10" id="KW-0418">Kinase</keyword>
<organism evidence="10 11">
    <name type="scientific">Catenulispora acidiphila (strain DSM 44928 / JCM 14897 / NBRC 102108 / NRRL B-24433 / ID139908)</name>
    <dbReference type="NCBI Taxonomy" id="479433"/>
    <lineage>
        <taxon>Bacteria</taxon>
        <taxon>Bacillati</taxon>
        <taxon>Actinomycetota</taxon>
        <taxon>Actinomycetes</taxon>
        <taxon>Catenulisporales</taxon>
        <taxon>Catenulisporaceae</taxon>
        <taxon>Catenulispora</taxon>
    </lineage>
</organism>
<dbReference type="AlphaFoldDB" id="C7QB07"/>
<feature type="region of interest" description="Disordered" evidence="8">
    <location>
        <begin position="362"/>
        <end position="402"/>
    </location>
</feature>
<dbReference type="InterPro" id="IPR008271">
    <property type="entry name" value="Ser/Thr_kinase_AS"/>
</dbReference>
<evidence type="ECO:0000313" key="11">
    <source>
        <dbReference type="Proteomes" id="UP000000851"/>
    </source>
</evidence>
<dbReference type="FunFam" id="1.10.510.10:FF:000021">
    <property type="entry name" value="Serine/threonine protein kinase"/>
    <property type="match status" value="1"/>
</dbReference>
<proteinExistence type="predicted"/>
<evidence type="ECO:0000256" key="6">
    <source>
        <dbReference type="ARBA" id="ARBA00022840"/>
    </source>
</evidence>
<dbReference type="CDD" id="cd14014">
    <property type="entry name" value="STKc_PknB_like"/>
    <property type="match status" value="1"/>
</dbReference>
<dbReference type="Proteomes" id="UP000000851">
    <property type="component" value="Chromosome"/>
</dbReference>
<evidence type="ECO:0000256" key="3">
    <source>
        <dbReference type="ARBA" id="ARBA00022679"/>
    </source>
</evidence>
<dbReference type="GO" id="GO:0004674">
    <property type="term" value="F:protein serine/threonine kinase activity"/>
    <property type="evidence" value="ECO:0007669"/>
    <property type="project" value="UniProtKB-KW"/>
</dbReference>
<dbReference type="InterPro" id="IPR015943">
    <property type="entry name" value="WD40/YVTN_repeat-like_dom_sf"/>
</dbReference>
<dbReference type="PANTHER" id="PTHR43289:SF6">
    <property type="entry name" value="SERINE_THREONINE-PROTEIN KINASE NEKL-3"/>
    <property type="match status" value="1"/>
</dbReference>
<dbReference type="PANTHER" id="PTHR43289">
    <property type="entry name" value="MITOGEN-ACTIVATED PROTEIN KINASE KINASE KINASE 20-RELATED"/>
    <property type="match status" value="1"/>
</dbReference>
<dbReference type="STRING" id="479433.Caci_5621"/>
<reference evidence="10 11" key="1">
    <citation type="journal article" date="2009" name="Stand. Genomic Sci.">
        <title>Complete genome sequence of Catenulispora acidiphila type strain (ID 139908).</title>
        <authorList>
            <person name="Copeland A."/>
            <person name="Lapidus A."/>
            <person name="Glavina Del Rio T."/>
            <person name="Nolan M."/>
            <person name="Lucas S."/>
            <person name="Chen F."/>
            <person name="Tice H."/>
            <person name="Cheng J.F."/>
            <person name="Bruce D."/>
            <person name="Goodwin L."/>
            <person name="Pitluck S."/>
            <person name="Mikhailova N."/>
            <person name="Pati A."/>
            <person name="Ivanova N."/>
            <person name="Mavromatis K."/>
            <person name="Chen A."/>
            <person name="Palaniappan K."/>
            <person name="Chain P."/>
            <person name="Land M."/>
            <person name="Hauser L."/>
            <person name="Chang Y.J."/>
            <person name="Jeffries C.D."/>
            <person name="Chertkov O."/>
            <person name="Brettin T."/>
            <person name="Detter J.C."/>
            <person name="Han C."/>
            <person name="Ali Z."/>
            <person name="Tindall B.J."/>
            <person name="Goker M."/>
            <person name="Bristow J."/>
            <person name="Eisen J.A."/>
            <person name="Markowitz V."/>
            <person name="Hugenholtz P."/>
            <person name="Kyrpides N.C."/>
            <person name="Klenk H.P."/>
        </authorList>
    </citation>
    <scope>NUCLEOTIDE SEQUENCE [LARGE SCALE GENOMIC DNA]</scope>
    <source>
        <strain evidence="11">DSM 44928 / JCM 14897 / NBRC 102108 / NRRL B-24433 / ID139908</strain>
    </source>
</reference>
<evidence type="ECO:0000256" key="1">
    <source>
        <dbReference type="ARBA" id="ARBA00012513"/>
    </source>
</evidence>
<dbReference type="InterPro" id="IPR000719">
    <property type="entry name" value="Prot_kinase_dom"/>
</dbReference>
<dbReference type="InterPro" id="IPR017441">
    <property type="entry name" value="Protein_kinase_ATP_BS"/>
</dbReference>
<dbReference type="Gene3D" id="1.10.510.10">
    <property type="entry name" value="Transferase(Phosphotransferase) domain 1"/>
    <property type="match status" value="1"/>
</dbReference>
<accession>C7QB07</accession>
<gene>
    <name evidence="10" type="ordered locus">Caci_5621</name>
</gene>
<keyword evidence="3" id="KW-0808">Transferase</keyword>
<dbReference type="eggNOG" id="COG5276">
    <property type="taxonomic scope" value="Bacteria"/>
</dbReference>
<dbReference type="Pfam" id="PF00069">
    <property type="entry name" value="Pkinase"/>
    <property type="match status" value="1"/>
</dbReference>
<dbReference type="GO" id="GO:0005524">
    <property type="term" value="F:ATP binding"/>
    <property type="evidence" value="ECO:0007669"/>
    <property type="project" value="UniProtKB-UniRule"/>
</dbReference>
<feature type="domain" description="Protein kinase" evidence="9">
    <location>
        <begin position="14"/>
        <end position="279"/>
    </location>
</feature>
<feature type="binding site" evidence="7">
    <location>
        <position position="43"/>
    </location>
    <ligand>
        <name>ATP</name>
        <dbReference type="ChEBI" id="CHEBI:30616"/>
    </ligand>
</feature>
<keyword evidence="11" id="KW-1185">Reference proteome</keyword>
<dbReference type="SUPFAM" id="SSF56112">
    <property type="entry name" value="Protein kinase-like (PK-like)"/>
    <property type="match status" value="1"/>
</dbReference>
<dbReference type="OrthoDB" id="9762169at2"/>
<dbReference type="RefSeq" id="WP_015794209.1">
    <property type="nucleotide sequence ID" value="NC_013131.1"/>
</dbReference>
<dbReference type="HOGENOM" id="CLU_337011_0_0_11"/>
<keyword evidence="4 7" id="KW-0547">Nucleotide-binding</keyword>
<evidence type="ECO:0000256" key="7">
    <source>
        <dbReference type="PROSITE-ProRule" id="PRU10141"/>
    </source>
</evidence>
<evidence type="ECO:0000256" key="5">
    <source>
        <dbReference type="ARBA" id="ARBA00022777"/>
    </source>
</evidence>
<keyword evidence="6 7" id="KW-0067">ATP-binding</keyword>
<evidence type="ECO:0000256" key="4">
    <source>
        <dbReference type="ARBA" id="ARBA00022741"/>
    </source>
</evidence>
<dbReference type="SMART" id="SM00220">
    <property type="entry name" value="S_TKc"/>
    <property type="match status" value="1"/>
</dbReference>
<sequence>MQGDLTGLVLDGRYLLQERLGAGGMGEVWRCRDQRIGRDVAVKLLLDLRMSEEAVARFEREARVAGGLSSPLIVTLHDYGHGDLNGRDVPYLVMELLQGRTLAAVRNDERNSRRVLTWGAQVCAALEVAHRAGVVHRDIKPSNVMVTDDGALKVLDFGIARVVEENATRAGLTAEGTVMGTAEYMSPEQAAGKPADARSDLYSFGCLLYFLVTARPPFVTESFLGTVQLQLNGTPDPPSRHRPGLPPELDRLVLALLAKDPAARPAGAQVVREALEGMLPAPKAAGTAASGVGAAAAATVAATVPAVEPTVVDAAAVANQPTEVPGIQQAAMATPHTPTPAPAPVTPSTPAPIPIQHIPMPNPTHPPTEVGAHSPTHVVPEEFGGRGGSASSTQGPDKPGSRISRRKLLLGVGGLAGVVAAGGGAYAAVGGGGKKSGASTPLAKSSSAADVAASSSAAAVTSAPSSSDTSSAPETSAGTPATTASSSGAEAPAGGSQVTIKPAGTPVGSLDVAGQPTIAIQWIANGAALVVADDANGVQIVDVSNPAGPHKASSIPVPLSDGNLQPMLHLDYNAQRNLLVLGGAGGLSLVDVHDPKNPVQQASVPNVNGQKVADVAFNHDGTKLVVAVADNNTGSCVLDVSDPKTNPSQLSALTPADDATLQYALFTHADKYIATTTSGGGSPKFQLWNAADPHNVQPVTSTPWYDTGDDSTTRIGSALYAAETGPWHMLAVGMVSADSNSQDLQFLDFTQPQTPTKVWYLPTTSGALAFHPKLPVIAVGDARTGAATVWDMTDAAQPRQVARLAADSGFVEDLAFSPDGTLLAAAVKRDGSGNDQNAVLYFWKM</sequence>
<dbReference type="eggNOG" id="COG0515">
    <property type="taxonomic scope" value="Bacteria"/>
</dbReference>
<dbReference type="PROSITE" id="PS00107">
    <property type="entry name" value="PROTEIN_KINASE_ATP"/>
    <property type="match status" value="1"/>
</dbReference>
<dbReference type="Gene3D" id="2.130.10.10">
    <property type="entry name" value="YVTN repeat-like/Quinoprotein amine dehydrogenase"/>
    <property type="match status" value="2"/>
</dbReference>
<dbReference type="InParanoid" id="C7QB07"/>
<dbReference type="SUPFAM" id="SSF101908">
    <property type="entry name" value="Putative isomerase YbhE"/>
    <property type="match status" value="1"/>
</dbReference>
<dbReference type="Pfam" id="PF08309">
    <property type="entry name" value="LVIVD"/>
    <property type="match status" value="1"/>
</dbReference>
<dbReference type="InterPro" id="IPR011009">
    <property type="entry name" value="Kinase-like_dom_sf"/>
</dbReference>
<evidence type="ECO:0000256" key="8">
    <source>
        <dbReference type="SAM" id="MobiDB-lite"/>
    </source>
</evidence>
<feature type="region of interest" description="Disordered" evidence="8">
    <location>
        <begin position="459"/>
        <end position="502"/>
    </location>
</feature>
<dbReference type="PROSITE" id="PS00108">
    <property type="entry name" value="PROTEIN_KINASE_ST"/>
    <property type="match status" value="1"/>
</dbReference>
<dbReference type="PROSITE" id="PS50011">
    <property type="entry name" value="PROTEIN_KINASE_DOM"/>
    <property type="match status" value="1"/>
</dbReference>
<feature type="compositionally biased region" description="Low complexity" evidence="8">
    <location>
        <begin position="459"/>
        <end position="496"/>
    </location>
</feature>
<name>C7QB07_CATAD</name>
<dbReference type="Gene3D" id="3.30.200.20">
    <property type="entry name" value="Phosphorylase Kinase, domain 1"/>
    <property type="match status" value="1"/>
</dbReference>
<keyword evidence="2 10" id="KW-0723">Serine/threonine-protein kinase</keyword>
<evidence type="ECO:0000259" key="9">
    <source>
        <dbReference type="PROSITE" id="PS50011"/>
    </source>
</evidence>
<protein>
    <recommendedName>
        <fullName evidence="1">non-specific serine/threonine protein kinase</fullName>
        <ecNumber evidence="1">2.7.11.1</ecNumber>
    </recommendedName>
</protein>
<dbReference type="EMBL" id="CP001700">
    <property type="protein sequence ID" value="ACU74480.1"/>
    <property type="molecule type" value="Genomic_DNA"/>
</dbReference>
<dbReference type="KEGG" id="cai:Caci_5621"/>
<evidence type="ECO:0000313" key="10">
    <source>
        <dbReference type="EMBL" id="ACU74480.1"/>
    </source>
</evidence>